<dbReference type="Gene3D" id="1.10.10.10">
    <property type="entry name" value="Winged helix-like DNA-binding domain superfamily/Winged helix DNA-binding domain"/>
    <property type="match status" value="1"/>
</dbReference>
<dbReference type="GO" id="GO:0003677">
    <property type="term" value="F:DNA binding"/>
    <property type="evidence" value="ECO:0007669"/>
    <property type="project" value="InterPro"/>
</dbReference>
<evidence type="ECO:0000313" key="4">
    <source>
        <dbReference type="EMBL" id="MCQ4949960.1"/>
    </source>
</evidence>
<dbReference type="SUPFAM" id="SSF53613">
    <property type="entry name" value="Ribokinase-like"/>
    <property type="match status" value="1"/>
</dbReference>
<dbReference type="RefSeq" id="WP_256136358.1">
    <property type="nucleotide sequence ID" value="NZ_JANGAB010000005.1"/>
</dbReference>
<dbReference type="Gene3D" id="3.40.1190.20">
    <property type="match status" value="1"/>
</dbReference>
<dbReference type="CDD" id="cd01941">
    <property type="entry name" value="YeiC_kinase_like"/>
    <property type="match status" value="1"/>
</dbReference>
<dbReference type="SUPFAM" id="SSF46785">
    <property type="entry name" value="Winged helix' DNA-binding domain"/>
    <property type="match status" value="1"/>
</dbReference>
<name>A0AAW5KF49_9FIRM</name>
<dbReference type="InterPro" id="IPR011611">
    <property type="entry name" value="PfkB_dom"/>
</dbReference>
<dbReference type="InterPro" id="IPR036390">
    <property type="entry name" value="WH_DNA-bd_sf"/>
</dbReference>
<keyword evidence="2 4" id="KW-0418">Kinase</keyword>
<organism evidence="4 5">
    <name type="scientific">Bittarella massiliensis</name>
    <name type="common">ex Durand et al. 2017</name>
    <dbReference type="NCBI Taxonomy" id="1720313"/>
    <lineage>
        <taxon>Bacteria</taxon>
        <taxon>Bacillati</taxon>
        <taxon>Bacillota</taxon>
        <taxon>Clostridia</taxon>
        <taxon>Eubacteriales</taxon>
        <taxon>Oscillospiraceae</taxon>
        <taxon>Bittarella (ex Durand et al. 2017)</taxon>
    </lineage>
</organism>
<proteinExistence type="predicted"/>
<dbReference type="PANTHER" id="PTHR10584:SF166">
    <property type="entry name" value="RIBOKINASE"/>
    <property type="match status" value="1"/>
</dbReference>
<evidence type="ECO:0000256" key="1">
    <source>
        <dbReference type="ARBA" id="ARBA00022679"/>
    </source>
</evidence>
<dbReference type="Pfam" id="PF00294">
    <property type="entry name" value="PfkB"/>
    <property type="match status" value="1"/>
</dbReference>
<dbReference type="GO" id="GO:0016301">
    <property type="term" value="F:kinase activity"/>
    <property type="evidence" value="ECO:0007669"/>
    <property type="project" value="UniProtKB-KW"/>
</dbReference>
<dbReference type="GO" id="GO:0006355">
    <property type="term" value="P:regulation of DNA-templated transcription"/>
    <property type="evidence" value="ECO:0007669"/>
    <property type="project" value="InterPro"/>
</dbReference>
<evidence type="ECO:0000313" key="5">
    <source>
        <dbReference type="Proteomes" id="UP001205063"/>
    </source>
</evidence>
<dbReference type="InterPro" id="IPR029056">
    <property type="entry name" value="Ribokinase-like"/>
</dbReference>
<protein>
    <submittedName>
        <fullName evidence="4">PfkB family carbohydrate kinase</fullName>
    </submittedName>
</protein>
<dbReference type="InterPro" id="IPR036388">
    <property type="entry name" value="WH-like_DNA-bd_sf"/>
</dbReference>
<dbReference type="PANTHER" id="PTHR10584">
    <property type="entry name" value="SUGAR KINASE"/>
    <property type="match status" value="1"/>
</dbReference>
<accession>A0AAW5KF49</accession>
<dbReference type="EMBL" id="JANGAB010000005">
    <property type="protein sequence ID" value="MCQ4949960.1"/>
    <property type="molecule type" value="Genomic_DNA"/>
</dbReference>
<comment type="caution">
    <text evidence="4">The sequence shown here is derived from an EMBL/GenBank/DDBJ whole genome shotgun (WGS) entry which is preliminary data.</text>
</comment>
<feature type="domain" description="HTH crp-type" evidence="3">
    <location>
        <begin position="21"/>
        <end position="66"/>
    </location>
</feature>
<gene>
    <name evidence="4" type="ORF">NE646_09840</name>
</gene>
<sequence>MHLNTTGGETGVTKREAQILTILRKNPTISHKELAERLGITRSAASVHLTNLAKKGKIIGRGYILEQPNYAVVIGGANMDVNGFSSGPLIPQNFNAGKIRLEPGGEARNLAENLARLGVGVKLISAIGGDVFGEKILADCRSLGIDVTGCLILPGENSSLFIGIVSPDGEMALGLSDMTIEQCITPAFLEGRWGALAGAKVMSVGSGLPVESIEYLLTAFAGKEIVVDAGSVAKLSSIRHLIGAIPTLQLNSAEAEYLSGVAISTEEDALRAAKQIGRMGPKRVVVTMGPRGAALSTASSEGIYRTRPVKPVSDAGVGTAFTSGLCYGLAYDYSEEDTIFHALACAALNLEGESAVNHNLSLKSVQDLAQQLSREQ</sequence>
<dbReference type="SMART" id="SM00419">
    <property type="entry name" value="HTH_CRP"/>
    <property type="match status" value="1"/>
</dbReference>
<dbReference type="Proteomes" id="UP001205063">
    <property type="component" value="Unassembled WGS sequence"/>
</dbReference>
<keyword evidence="1" id="KW-0808">Transferase</keyword>
<evidence type="ECO:0000256" key="2">
    <source>
        <dbReference type="ARBA" id="ARBA00022777"/>
    </source>
</evidence>
<dbReference type="AlphaFoldDB" id="A0AAW5KF49"/>
<evidence type="ECO:0000259" key="3">
    <source>
        <dbReference type="SMART" id="SM00419"/>
    </source>
</evidence>
<dbReference type="Pfam" id="PF13412">
    <property type="entry name" value="HTH_24"/>
    <property type="match status" value="1"/>
</dbReference>
<dbReference type="InterPro" id="IPR012318">
    <property type="entry name" value="HTH_CRP"/>
</dbReference>
<reference evidence="4" key="1">
    <citation type="submission" date="2022-06" db="EMBL/GenBank/DDBJ databases">
        <title>Isolation of gut microbiota from human fecal samples.</title>
        <authorList>
            <person name="Pamer E.G."/>
            <person name="Barat B."/>
            <person name="Waligurski E."/>
            <person name="Medina S."/>
            <person name="Paddock L."/>
            <person name="Mostad J."/>
        </authorList>
    </citation>
    <scope>NUCLEOTIDE SEQUENCE</scope>
    <source>
        <strain evidence="4">DFI.7.96</strain>
    </source>
</reference>